<dbReference type="SMART" id="SM00212">
    <property type="entry name" value="UBCc"/>
    <property type="match status" value="1"/>
</dbReference>
<comment type="caution">
    <text evidence="7">The sequence shown here is derived from an EMBL/GenBank/DDBJ whole genome shotgun (WGS) entry which is preliminary data.</text>
</comment>
<feature type="compositionally biased region" description="Low complexity" evidence="4">
    <location>
        <begin position="1"/>
        <end position="20"/>
    </location>
</feature>
<dbReference type="RefSeq" id="XP_052943475.1">
    <property type="nucleotide sequence ID" value="XM_053090059.1"/>
</dbReference>
<organism evidence="7 8">
    <name type="scientific">Dioszegia hungarica</name>
    <dbReference type="NCBI Taxonomy" id="4972"/>
    <lineage>
        <taxon>Eukaryota</taxon>
        <taxon>Fungi</taxon>
        <taxon>Dikarya</taxon>
        <taxon>Basidiomycota</taxon>
        <taxon>Agaricomycotina</taxon>
        <taxon>Tremellomycetes</taxon>
        <taxon>Tremellales</taxon>
        <taxon>Bulleribasidiaceae</taxon>
        <taxon>Dioszegia</taxon>
    </lineage>
</organism>
<dbReference type="GO" id="GO:0016740">
    <property type="term" value="F:transferase activity"/>
    <property type="evidence" value="ECO:0007669"/>
    <property type="project" value="UniProtKB-KW"/>
</dbReference>
<feature type="transmembrane region" description="Helical" evidence="5">
    <location>
        <begin position="389"/>
        <end position="406"/>
    </location>
</feature>
<keyword evidence="2" id="KW-0833">Ubl conjugation pathway</keyword>
<evidence type="ECO:0000256" key="1">
    <source>
        <dbReference type="ARBA" id="ARBA00022679"/>
    </source>
</evidence>
<keyword evidence="5" id="KW-0812">Transmembrane</keyword>
<keyword evidence="8" id="KW-1185">Reference proteome</keyword>
<evidence type="ECO:0000313" key="8">
    <source>
        <dbReference type="Proteomes" id="UP001164286"/>
    </source>
</evidence>
<accession>A0AA38H3X3</accession>
<feature type="transmembrane region" description="Helical" evidence="5">
    <location>
        <begin position="457"/>
        <end position="474"/>
    </location>
</feature>
<feature type="compositionally biased region" description="Pro residues" evidence="4">
    <location>
        <begin position="663"/>
        <end position="675"/>
    </location>
</feature>
<dbReference type="PROSITE" id="PS00183">
    <property type="entry name" value="UBC_1"/>
    <property type="match status" value="1"/>
</dbReference>
<keyword evidence="5" id="KW-0472">Membrane</keyword>
<evidence type="ECO:0000256" key="5">
    <source>
        <dbReference type="SAM" id="Phobius"/>
    </source>
</evidence>
<keyword evidence="5" id="KW-1133">Transmembrane helix</keyword>
<feature type="compositionally biased region" description="Polar residues" evidence="4">
    <location>
        <begin position="693"/>
        <end position="702"/>
    </location>
</feature>
<protein>
    <recommendedName>
        <fullName evidence="6">UBC core domain-containing protein</fullName>
    </recommendedName>
</protein>
<dbReference type="Gene3D" id="3.10.110.10">
    <property type="entry name" value="Ubiquitin Conjugating Enzyme"/>
    <property type="match status" value="1"/>
</dbReference>
<dbReference type="PANTHER" id="PTHR24067">
    <property type="entry name" value="UBIQUITIN-CONJUGATING ENZYME E2"/>
    <property type="match status" value="1"/>
</dbReference>
<proteinExistence type="predicted"/>
<reference evidence="7" key="1">
    <citation type="journal article" date="2022" name="G3 (Bethesda)">
        <title>High quality genome of the basidiomycete yeast Dioszegia hungarica PDD-24b-2 isolated from cloud water.</title>
        <authorList>
            <person name="Jarrige D."/>
            <person name="Haridas S."/>
            <person name="Bleykasten-Grosshans C."/>
            <person name="Joly M."/>
            <person name="Nadalig T."/>
            <person name="Sancelme M."/>
            <person name="Vuilleumier S."/>
            <person name="Grigoriev I.V."/>
            <person name="Amato P."/>
            <person name="Bringel F."/>
        </authorList>
    </citation>
    <scope>NUCLEOTIDE SEQUENCE</scope>
    <source>
        <strain evidence="7">PDD-24b-2</strain>
    </source>
</reference>
<dbReference type="InterPro" id="IPR023313">
    <property type="entry name" value="UBQ-conjugating_AS"/>
</dbReference>
<feature type="region of interest" description="Disordered" evidence="4">
    <location>
        <begin position="276"/>
        <end position="316"/>
    </location>
</feature>
<dbReference type="Proteomes" id="UP001164286">
    <property type="component" value="Unassembled WGS sequence"/>
</dbReference>
<dbReference type="CDD" id="cd23790">
    <property type="entry name" value="UBCc_UBE2A_2B"/>
    <property type="match status" value="1"/>
</dbReference>
<dbReference type="PROSITE" id="PS50127">
    <property type="entry name" value="UBC_2"/>
    <property type="match status" value="1"/>
</dbReference>
<keyword evidence="1" id="KW-0808">Transferase</keyword>
<dbReference type="InterPro" id="IPR050113">
    <property type="entry name" value="Ub_conjugating_enzyme"/>
</dbReference>
<feature type="compositionally biased region" description="Low complexity" evidence="4">
    <location>
        <begin position="335"/>
        <end position="345"/>
    </location>
</feature>
<dbReference type="SUPFAM" id="SSF54495">
    <property type="entry name" value="UBC-like"/>
    <property type="match status" value="1"/>
</dbReference>
<dbReference type="EMBL" id="JAKWFO010000008">
    <property type="protein sequence ID" value="KAI9633698.1"/>
    <property type="molecule type" value="Genomic_DNA"/>
</dbReference>
<feature type="region of interest" description="Disordered" evidence="4">
    <location>
        <begin position="1"/>
        <end position="119"/>
    </location>
</feature>
<feature type="active site" description="Glycyl thioester intermediate" evidence="3">
    <location>
        <position position="843"/>
    </location>
</feature>
<evidence type="ECO:0000259" key="6">
    <source>
        <dbReference type="PROSITE" id="PS50127"/>
    </source>
</evidence>
<name>A0AA38H3X3_9TREE</name>
<feature type="compositionally biased region" description="Low complexity" evidence="4">
    <location>
        <begin position="58"/>
        <end position="77"/>
    </location>
</feature>
<evidence type="ECO:0000256" key="4">
    <source>
        <dbReference type="SAM" id="MobiDB-lite"/>
    </source>
</evidence>
<evidence type="ECO:0000313" key="7">
    <source>
        <dbReference type="EMBL" id="KAI9633698.1"/>
    </source>
</evidence>
<feature type="compositionally biased region" description="Low complexity" evidence="4">
    <location>
        <begin position="288"/>
        <end position="304"/>
    </location>
</feature>
<feature type="region of interest" description="Disordered" evidence="4">
    <location>
        <begin position="335"/>
        <end position="364"/>
    </location>
</feature>
<feature type="region of interest" description="Disordered" evidence="4">
    <location>
        <begin position="157"/>
        <end position="228"/>
    </location>
</feature>
<gene>
    <name evidence="7" type="ORF">MKK02DRAFT_38356</name>
</gene>
<dbReference type="FunFam" id="3.10.110.10:FF:000090">
    <property type="entry name" value="Ubiquitin-conjugating enzyme E2-17 kDa"/>
    <property type="match status" value="1"/>
</dbReference>
<feature type="region of interest" description="Disordered" evidence="4">
    <location>
        <begin position="909"/>
        <end position="930"/>
    </location>
</feature>
<evidence type="ECO:0000256" key="2">
    <source>
        <dbReference type="ARBA" id="ARBA00022786"/>
    </source>
</evidence>
<dbReference type="AlphaFoldDB" id="A0AA38H3X3"/>
<dbReference type="InterPro" id="IPR000608">
    <property type="entry name" value="UBC"/>
</dbReference>
<feature type="transmembrane region" description="Helical" evidence="5">
    <location>
        <begin position="561"/>
        <end position="583"/>
    </location>
</feature>
<dbReference type="InterPro" id="IPR016135">
    <property type="entry name" value="UBQ-conjugating_enzyme/RWD"/>
</dbReference>
<sequence length="930" mass="98020">MTPSRASPMSDSPSSSSTASDDVDSILPTPHLGSGEMADDSSVGLGGYDPKPDIFSPTLSTSSNMASPSLSSPAIAVPAPPPMLRTFSRSRSSSRAAAPPPIMLRRPTDKNGGVSAKGLNISLNSPVHLAEEHAQDEAEELDGVPDLVPSPRRAAFGAQLRSGDGPPMSPAWQSMESPGPSSSARLFGSSGLVPPSPLVGHSPNPGSANRLSPMMGGSPQRQQAKRFDPTPTHGIHARNMSLFFPQPGAGGEGHGLGLPASLSMGEEAGVQVIPEHNAGKKPFGGQGEWSFGAGAGASAEGLASPQAKSKRRGHHHKHSLSHNFFSFLDPTQTNPALSSSTSAPSIPAPHTPKPADAPQSVPMPMNSTLSLASPSLSPLPRSSDPMSQLLASFAFLEFLIGAALWVEGQMGGWRCLAGVGYLVVFDALGVAVGVFARGGEGWRSIRRSYGTTRFLSLLYFSQSLFLVFAAVYIAKESIEQVVLGASGNEHGGHGHGHGHGSSDLDGEDRPFPTFLLLCATLASALGGGVMHTHAKLVDAVGSLFLSPKYLSSSIVRRFPHLLANPFSVTVMGSSAAVLVGTLVVPVTSLHTFDALAALLLTVLTTALSLPPSKAFGQVLLQTAPPASTSQMKHLQRAIKDITSDPRVRSITHTRCWAITAGSAPPPPPDYSPPSTPHVVSSSSGNLHHASPTAWHSPSSSPTVGEFGGIHPSQYPSLLKSESDAPLVLTMELEVDEDLGDREVLDVTRAVYTKLGKSTTAKRRLIRDFKRLASDPPIGISGSPNPDNIMVWNAVIFGPPDTPFEDGSFRLTLTFTDSYPNKPPTVRFVSKMFHPNIYMNGELCLDILQNRWSPTYDVAAILTSVQSLLNDPNPGSPANVEAATLFKENLKEYERRVKATVEASWLDSSDNMEEIEASGPEDAVQNSMVPA</sequence>
<feature type="domain" description="UBC core" evidence="6">
    <location>
        <begin position="759"/>
        <end position="905"/>
    </location>
</feature>
<dbReference type="GeneID" id="77729264"/>
<feature type="compositionally biased region" description="Polar residues" evidence="4">
    <location>
        <begin position="171"/>
        <end position="184"/>
    </location>
</feature>
<feature type="region of interest" description="Disordered" evidence="4">
    <location>
        <begin position="663"/>
        <end position="708"/>
    </location>
</feature>
<evidence type="ECO:0000256" key="3">
    <source>
        <dbReference type="PROSITE-ProRule" id="PRU10133"/>
    </source>
</evidence>
<feature type="transmembrane region" description="Helical" evidence="5">
    <location>
        <begin position="418"/>
        <end position="436"/>
    </location>
</feature>
<dbReference type="Pfam" id="PF00179">
    <property type="entry name" value="UQ_con"/>
    <property type="match status" value="1"/>
</dbReference>